<dbReference type="Pfam" id="PF03551">
    <property type="entry name" value="PadR"/>
    <property type="match status" value="1"/>
</dbReference>
<dbReference type="AlphaFoldDB" id="A0A9W5TUW9"/>
<dbReference type="Gene3D" id="1.10.10.10">
    <property type="entry name" value="Winged helix-like DNA-binding domain superfamily/Winged helix DNA-binding domain"/>
    <property type="match status" value="1"/>
</dbReference>
<accession>A0A9W5TUW9</accession>
<dbReference type="RefSeq" id="WP_088050367.1">
    <property type="nucleotide sequence ID" value="NZ_BMJD01000002.1"/>
</dbReference>
<proteinExistence type="predicted"/>
<dbReference type="PANTHER" id="PTHR33169:SF14">
    <property type="entry name" value="TRANSCRIPTIONAL REGULATOR RV3488"/>
    <property type="match status" value="1"/>
</dbReference>
<evidence type="ECO:0000313" key="3">
    <source>
        <dbReference type="Proteomes" id="UP000621492"/>
    </source>
</evidence>
<evidence type="ECO:0000259" key="1">
    <source>
        <dbReference type="Pfam" id="PF03551"/>
    </source>
</evidence>
<feature type="domain" description="Transcription regulator PadR N-terminal" evidence="1">
    <location>
        <begin position="18"/>
        <end position="91"/>
    </location>
</feature>
<evidence type="ECO:0000313" key="2">
    <source>
        <dbReference type="EMBL" id="GGB31740.1"/>
    </source>
</evidence>
<dbReference type="EMBL" id="BMJD01000002">
    <property type="protein sequence ID" value="GGB31740.1"/>
    <property type="molecule type" value="Genomic_DNA"/>
</dbReference>
<protein>
    <submittedName>
        <fullName evidence="2">PadR family transcriptional regulator</fullName>
    </submittedName>
</protein>
<dbReference type="InterPro" id="IPR036388">
    <property type="entry name" value="WH-like_DNA-bd_sf"/>
</dbReference>
<name>A0A9W5TUW9_9BACI</name>
<comment type="caution">
    <text evidence="2">The sequence shown here is derived from an EMBL/GenBank/DDBJ whole genome shotgun (WGS) entry which is preliminary data.</text>
</comment>
<sequence length="111" mass="13334">MSGKLSSDILRGHTDTIVLASLLDRDRYGFEIYNRVLQKTEKLYELKETTLYSSYKRLEKDGFIESYWGDETQGGRRKYYRITEQGRALYHQKLEDYEFTKKILERLFTEV</sequence>
<dbReference type="InterPro" id="IPR036390">
    <property type="entry name" value="WH_DNA-bd_sf"/>
</dbReference>
<reference evidence="2" key="2">
    <citation type="submission" date="2020-09" db="EMBL/GenBank/DDBJ databases">
        <authorList>
            <person name="Sun Q."/>
            <person name="Zhou Y."/>
        </authorList>
    </citation>
    <scope>NUCLEOTIDE SEQUENCE</scope>
    <source>
        <strain evidence="2">CGMCC 1.15454</strain>
    </source>
</reference>
<gene>
    <name evidence="2" type="ORF">GCM10011409_06400</name>
</gene>
<organism evidence="2 3">
    <name type="scientific">Lentibacillus populi</name>
    <dbReference type="NCBI Taxonomy" id="1827502"/>
    <lineage>
        <taxon>Bacteria</taxon>
        <taxon>Bacillati</taxon>
        <taxon>Bacillota</taxon>
        <taxon>Bacilli</taxon>
        <taxon>Bacillales</taxon>
        <taxon>Bacillaceae</taxon>
        <taxon>Lentibacillus</taxon>
    </lineage>
</organism>
<dbReference type="Proteomes" id="UP000621492">
    <property type="component" value="Unassembled WGS sequence"/>
</dbReference>
<dbReference type="InterPro" id="IPR052509">
    <property type="entry name" value="Metal_resp_DNA-bind_regulator"/>
</dbReference>
<reference evidence="2" key="1">
    <citation type="journal article" date="2014" name="Int. J. Syst. Evol. Microbiol.">
        <title>Complete genome sequence of Corynebacterium casei LMG S-19264T (=DSM 44701T), isolated from a smear-ripened cheese.</title>
        <authorList>
            <consortium name="US DOE Joint Genome Institute (JGI-PGF)"/>
            <person name="Walter F."/>
            <person name="Albersmeier A."/>
            <person name="Kalinowski J."/>
            <person name="Ruckert C."/>
        </authorList>
    </citation>
    <scope>NUCLEOTIDE SEQUENCE</scope>
    <source>
        <strain evidence="2">CGMCC 1.15454</strain>
    </source>
</reference>
<dbReference type="InterPro" id="IPR005149">
    <property type="entry name" value="Tscrpt_reg_PadR_N"/>
</dbReference>
<dbReference type="PANTHER" id="PTHR33169">
    <property type="entry name" value="PADR-FAMILY TRANSCRIPTIONAL REGULATOR"/>
    <property type="match status" value="1"/>
</dbReference>
<dbReference type="SUPFAM" id="SSF46785">
    <property type="entry name" value="Winged helix' DNA-binding domain"/>
    <property type="match status" value="1"/>
</dbReference>
<keyword evidence="3" id="KW-1185">Reference proteome</keyword>